<proteinExistence type="predicted"/>
<keyword evidence="3" id="KW-1185">Reference proteome</keyword>
<reference evidence="2" key="1">
    <citation type="journal article" date="2020" name="Cell">
        <title>Large-Scale Comparative Analyses of Tick Genomes Elucidate Their Genetic Diversity and Vector Capacities.</title>
        <authorList>
            <consortium name="Tick Genome and Microbiome Consortium (TIGMIC)"/>
            <person name="Jia N."/>
            <person name="Wang J."/>
            <person name="Shi W."/>
            <person name="Du L."/>
            <person name="Sun Y."/>
            <person name="Zhan W."/>
            <person name="Jiang J.F."/>
            <person name="Wang Q."/>
            <person name="Zhang B."/>
            <person name="Ji P."/>
            <person name="Bell-Sakyi L."/>
            <person name="Cui X.M."/>
            <person name="Yuan T.T."/>
            <person name="Jiang B.G."/>
            <person name="Yang W.F."/>
            <person name="Lam T.T."/>
            <person name="Chang Q.C."/>
            <person name="Ding S.J."/>
            <person name="Wang X.J."/>
            <person name="Zhu J.G."/>
            <person name="Ruan X.D."/>
            <person name="Zhao L."/>
            <person name="Wei J.T."/>
            <person name="Ye R.Z."/>
            <person name="Que T.C."/>
            <person name="Du C.H."/>
            <person name="Zhou Y.H."/>
            <person name="Cheng J.X."/>
            <person name="Dai P.F."/>
            <person name="Guo W.B."/>
            <person name="Han X.H."/>
            <person name="Huang E.J."/>
            <person name="Li L.F."/>
            <person name="Wei W."/>
            <person name="Gao Y.C."/>
            <person name="Liu J.Z."/>
            <person name="Shao H.Z."/>
            <person name="Wang X."/>
            <person name="Wang C.C."/>
            <person name="Yang T.C."/>
            <person name="Huo Q.B."/>
            <person name="Li W."/>
            <person name="Chen H.Y."/>
            <person name="Chen S.E."/>
            <person name="Zhou L.G."/>
            <person name="Ni X.B."/>
            <person name="Tian J.H."/>
            <person name="Sheng Y."/>
            <person name="Liu T."/>
            <person name="Pan Y.S."/>
            <person name="Xia L.Y."/>
            <person name="Li J."/>
            <person name="Zhao F."/>
            <person name="Cao W.C."/>
        </authorList>
    </citation>
    <scope>NUCLEOTIDE SEQUENCE</scope>
    <source>
        <strain evidence="2">Rmic-2018</strain>
    </source>
</reference>
<feature type="region of interest" description="Disordered" evidence="1">
    <location>
        <begin position="1"/>
        <end position="111"/>
    </location>
</feature>
<evidence type="ECO:0008006" key="4">
    <source>
        <dbReference type="Google" id="ProtNLM"/>
    </source>
</evidence>
<gene>
    <name evidence="2" type="ORF">HPB51_007734</name>
</gene>
<feature type="compositionally biased region" description="Polar residues" evidence="1">
    <location>
        <begin position="1"/>
        <end position="26"/>
    </location>
</feature>
<protein>
    <recommendedName>
        <fullName evidence="4">Endonuclease/exonuclease/phosphatase domain-containing protein</fullName>
    </recommendedName>
</protein>
<reference evidence="2" key="2">
    <citation type="submission" date="2021-09" db="EMBL/GenBank/DDBJ databases">
        <authorList>
            <person name="Jia N."/>
            <person name="Wang J."/>
            <person name="Shi W."/>
            <person name="Du L."/>
            <person name="Sun Y."/>
            <person name="Zhan W."/>
            <person name="Jiang J."/>
            <person name="Wang Q."/>
            <person name="Zhang B."/>
            <person name="Ji P."/>
            <person name="Sakyi L.B."/>
            <person name="Cui X."/>
            <person name="Yuan T."/>
            <person name="Jiang B."/>
            <person name="Yang W."/>
            <person name="Lam T.T.-Y."/>
            <person name="Chang Q."/>
            <person name="Ding S."/>
            <person name="Wang X."/>
            <person name="Zhu J."/>
            <person name="Ruan X."/>
            <person name="Zhao L."/>
            <person name="Wei J."/>
            <person name="Que T."/>
            <person name="Du C."/>
            <person name="Cheng J."/>
            <person name="Dai P."/>
            <person name="Han X."/>
            <person name="Huang E."/>
            <person name="Gao Y."/>
            <person name="Liu J."/>
            <person name="Shao H."/>
            <person name="Ye R."/>
            <person name="Li L."/>
            <person name="Wei W."/>
            <person name="Wang X."/>
            <person name="Wang C."/>
            <person name="Huo Q."/>
            <person name="Li W."/>
            <person name="Guo W."/>
            <person name="Chen H."/>
            <person name="Chen S."/>
            <person name="Zhou L."/>
            <person name="Zhou L."/>
            <person name="Ni X."/>
            <person name="Tian J."/>
            <person name="Zhou Y."/>
            <person name="Sheng Y."/>
            <person name="Liu T."/>
            <person name="Pan Y."/>
            <person name="Xia L."/>
            <person name="Li J."/>
            <person name="Zhao F."/>
            <person name="Cao W."/>
        </authorList>
    </citation>
    <scope>NUCLEOTIDE SEQUENCE</scope>
    <source>
        <strain evidence="2">Rmic-2018</strain>
        <tissue evidence="2">Larvae</tissue>
    </source>
</reference>
<sequence length="330" mass="36674">MAKADTSQENSTEDAQSQLVDMSTQAARGRDMSAHGTTRGINTSSAVKRSLEQSAGTAHESKVEGPPAKATPGRRSGLRARSNLPVDRPVGTPRDQQLTDDHWMAPETSSRELDVHDVRGLASRKKQAQVYRLLIDQDIDVLSVQETKVEGEEETRSMVLRFTSKYYAIECNTSEATGVCISASYRLRGSGRPDPGGAEYGWDWSASCRRPSANPGLWTPVCHVNGARTKGAWNVPGVYLLVLVRPLHENDVLTLRSVCGGLFLFSRNYYSTNARRELRPGVGASDIRRKLPTPYIPFVRETLTTEREYRDAPRPWPSRDVLPAVFWETE</sequence>
<feature type="compositionally biased region" description="Polar residues" evidence="1">
    <location>
        <begin position="35"/>
        <end position="56"/>
    </location>
</feature>
<dbReference type="Gene3D" id="3.60.10.10">
    <property type="entry name" value="Endonuclease/exonuclease/phosphatase"/>
    <property type="match status" value="1"/>
</dbReference>
<dbReference type="EMBL" id="JABSTU010000007">
    <property type="protein sequence ID" value="KAH8025422.1"/>
    <property type="molecule type" value="Genomic_DNA"/>
</dbReference>
<evidence type="ECO:0000313" key="3">
    <source>
        <dbReference type="Proteomes" id="UP000821866"/>
    </source>
</evidence>
<dbReference type="VEuPathDB" id="VectorBase:LOC119179439"/>
<dbReference type="Proteomes" id="UP000821866">
    <property type="component" value="Unassembled WGS sequence"/>
</dbReference>
<comment type="caution">
    <text evidence="2">The sequence shown here is derived from an EMBL/GenBank/DDBJ whole genome shotgun (WGS) entry which is preliminary data.</text>
</comment>
<dbReference type="InterPro" id="IPR036691">
    <property type="entry name" value="Endo/exonu/phosph_ase_sf"/>
</dbReference>
<evidence type="ECO:0000313" key="2">
    <source>
        <dbReference type="EMBL" id="KAH8025422.1"/>
    </source>
</evidence>
<feature type="compositionally biased region" description="Basic and acidic residues" evidence="1">
    <location>
        <begin position="97"/>
        <end position="111"/>
    </location>
</feature>
<organism evidence="2 3">
    <name type="scientific">Rhipicephalus microplus</name>
    <name type="common">Cattle tick</name>
    <name type="synonym">Boophilus microplus</name>
    <dbReference type="NCBI Taxonomy" id="6941"/>
    <lineage>
        <taxon>Eukaryota</taxon>
        <taxon>Metazoa</taxon>
        <taxon>Ecdysozoa</taxon>
        <taxon>Arthropoda</taxon>
        <taxon>Chelicerata</taxon>
        <taxon>Arachnida</taxon>
        <taxon>Acari</taxon>
        <taxon>Parasitiformes</taxon>
        <taxon>Ixodida</taxon>
        <taxon>Ixodoidea</taxon>
        <taxon>Ixodidae</taxon>
        <taxon>Rhipicephalinae</taxon>
        <taxon>Rhipicephalus</taxon>
        <taxon>Boophilus</taxon>
    </lineage>
</organism>
<evidence type="ECO:0000256" key="1">
    <source>
        <dbReference type="SAM" id="MobiDB-lite"/>
    </source>
</evidence>
<dbReference type="AlphaFoldDB" id="A0A9J6DTZ8"/>
<name>A0A9J6DTZ8_RHIMP</name>
<accession>A0A9J6DTZ8</accession>